<dbReference type="PROSITE" id="PS52050">
    <property type="entry name" value="WYL"/>
    <property type="match status" value="1"/>
</dbReference>
<dbReference type="RefSeq" id="WP_089063381.1">
    <property type="nucleotide sequence ID" value="NZ_CP022315.1"/>
</dbReference>
<protein>
    <recommendedName>
        <fullName evidence="1">WYL domain-containing protein</fullName>
    </recommendedName>
</protein>
<evidence type="ECO:0000313" key="2">
    <source>
        <dbReference type="EMBL" id="ASK64123.1"/>
    </source>
</evidence>
<name>A0A220U8R1_9BACI</name>
<feature type="domain" description="WYL" evidence="1">
    <location>
        <begin position="3"/>
        <end position="62"/>
    </location>
</feature>
<keyword evidence="3" id="KW-1185">Reference proteome</keyword>
<dbReference type="Pfam" id="PF13280">
    <property type="entry name" value="WYL"/>
    <property type="match status" value="1"/>
</dbReference>
<evidence type="ECO:0000313" key="3">
    <source>
        <dbReference type="Proteomes" id="UP000198312"/>
    </source>
</evidence>
<dbReference type="EMBL" id="CP022315">
    <property type="protein sequence ID" value="ASK64123.1"/>
    <property type="molecule type" value="Genomic_DNA"/>
</dbReference>
<dbReference type="AlphaFoldDB" id="A0A220U8R1"/>
<dbReference type="Proteomes" id="UP000198312">
    <property type="component" value="Chromosome"/>
</dbReference>
<dbReference type="KEGG" id="vil:CFK37_19180"/>
<accession>A0A220U8R1</accession>
<dbReference type="InterPro" id="IPR026881">
    <property type="entry name" value="WYL_dom"/>
</dbReference>
<dbReference type="OrthoDB" id="2112405at2"/>
<gene>
    <name evidence="2" type="ORF">CFK37_19180</name>
</gene>
<evidence type="ECO:0000259" key="1">
    <source>
        <dbReference type="Pfam" id="PF13280"/>
    </source>
</evidence>
<proteinExistence type="predicted"/>
<sequence length="71" mass="8388">MKNMLLRAIQHKEKMELIYLDKNNLASQRVVQVYKINDDKIMAYCYTKRAIRTFKLDNILSVGPVRKRMGA</sequence>
<organism evidence="2 3">
    <name type="scientific">Virgibacillus phasianinus</name>
    <dbReference type="NCBI Taxonomy" id="2017483"/>
    <lineage>
        <taxon>Bacteria</taxon>
        <taxon>Bacillati</taxon>
        <taxon>Bacillota</taxon>
        <taxon>Bacilli</taxon>
        <taxon>Bacillales</taxon>
        <taxon>Bacillaceae</taxon>
        <taxon>Virgibacillus</taxon>
    </lineage>
</organism>
<reference evidence="2 3" key="1">
    <citation type="submission" date="2017-07" db="EMBL/GenBank/DDBJ databases">
        <title>Virgibacillus sp. LM2416.</title>
        <authorList>
            <person name="Tak E.J."/>
            <person name="Bae J.-W."/>
        </authorList>
    </citation>
    <scope>NUCLEOTIDE SEQUENCE [LARGE SCALE GENOMIC DNA]</scope>
    <source>
        <strain evidence="2 3">LM2416</strain>
    </source>
</reference>